<evidence type="ECO:0000313" key="4">
    <source>
        <dbReference type="Proteomes" id="UP000027734"/>
    </source>
</evidence>
<proteinExistence type="predicted"/>
<dbReference type="InterPro" id="IPR021869">
    <property type="entry name" value="RNase_Zc3h12_NYN"/>
</dbReference>
<feature type="transmembrane region" description="Helical" evidence="1">
    <location>
        <begin position="34"/>
        <end position="54"/>
    </location>
</feature>
<feature type="domain" description="RNase NYN" evidence="2">
    <location>
        <begin position="108"/>
        <end position="228"/>
    </location>
</feature>
<dbReference type="Gene3D" id="3.40.50.11980">
    <property type="match status" value="1"/>
</dbReference>
<reference evidence="3 4" key="1">
    <citation type="submission" date="2014-01" db="EMBL/GenBank/DDBJ databases">
        <title>Sulfitobacter donghicola JCM 14565 Genome Sequencing.</title>
        <authorList>
            <person name="Lai Q."/>
            <person name="Hong Z."/>
        </authorList>
    </citation>
    <scope>NUCLEOTIDE SEQUENCE [LARGE SCALE GENOMIC DNA]</scope>
    <source>
        <strain evidence="3 4">JCM 14565</strain>
    </source>
</reference>
<feature type="transmembrane region" description="Helical" evidence="1">
    <location>
        <begin position="60"/>
        <end position="78"/>
    </location>
</feature>
<comment type="caution">
    <text evidence="3">The sequence shown here is derived from an EMBL/GenBank/DDBJ whole genome shotgun (WGS) entry which is preliminary data.</text>
</comment>
<accession>A0A073ICX0</accession>
<organism evidence="3 4">
    <name type="scientific">Sulfitobacter donghicola DSW-25 = KCTC 12864 = JCM 14565</name>
    <dbReference type="NCBI Taxonomy" id="1300350"/>
    <lineage>
        <taxon>Bacteria</taxon>
        <taxon>Pseudomonadati</taxon>
        <taxon>Pseudomonadota</taxon>
        <taxon>Alphaproteobacteria</taxon>
        <taxon>Rhodobacterales</taxon>
        <taxon>Roseobacteraceae</taxon>
        <taxon>Sulfitobacter</taxon>
    </lineage>
</organism>
<evidence type="ECO:0000259" key="2">
    <source>
        <dbReference type="Pfam" id="PF11977"/>
    </source>
</evidence>
<keyword evidence="1" id="KW-0812">Transmembrane</keyword>
<dbReference type="Pfam" id="PF11977">
    <property type="entry name" value="RNase_Zc3h12a"/>
    <property type="match status" value="1"/>
</dbReference>
<keyword evidence="1" id="KW-0472">Membrane</keyword>
<keyword evidence="4" id="KW-1185">Reference proteome</keyword>
<name>A0A073ICX0_9RHOB</name>
<gene>
    <name evidence="3" type="ORF">DSW25_16085</name>
</gene>
<dbReference type="EMBL" id="JAMC01000007">
    <property type="protein sequence ID" value="KEJ88193.1"/>
    <property type="molecule type" value="Genomic_DNA"/>
</dbReference>
<dbReference type="Proteomes" id="UP000027734">
    <property type="component" value="Unassembled WGS sequence"/>
</dbReference>
<dbReference type="AlphaFoldDB" id="A0A073ICX0"/>
<evidence type="ECO:0000256" key="1">
    <source>
        <dbReference type="SAM" id="Phobius"/>
    </source>
</evidence>
<protein>
    <recommendedName>
        <fullName evidence="2">RNase NYN domain-containing protein</fullName>
    </recommendedName>
</protein>
<evidence type="ECO:0000313" key="3">
    <source>
        <dbReference type="EMBL" id="KEJ88193.1"/>
    </source>
</evidence>
<keyword evidence="1" id="KW-1133">Transmembrane helix</keyword>
<sequence length="254" mass="28902">MPPKSITLGEVLTRRSAENPNPSIGRKIGGHLKALIDSASLACISTLAIWWLFGQADVDTITALLFFTAQTLFWWFVLRRVRRPRVKKSHFLLDNDRQGFMADLRLDKKSVVIDGSNIYHFGHDNKLDAQPLGEIAAQLRSEGYRVICFFDANIFHTLGGHGAFLRGTPHSVPQLEDIFGLQRDEIYVVPSRVQADKYILECLKYMPICFAVTNDRFRDYASQYPTVMQDHLWRKGVSISDGKTKLQKHSPNKP</sequence>
<dbReference type="STRING" id="1300350.Z948_2516"/>